<dbReference type="InterPro" id="IPR018097">
    <property type="entry name" value="EGF_Ca-bd_CS"/>
</dbReference>
<dbReference type="PROSITE" id="PS01187">
    <property type="entry name" value="EGF_CA"/>
    <property type="match status" value="1"/>
</dbReference>
<protein>
    <recommendedName>
        <fullName evidence="8">EGF-like domain-containing protein</fullName>
    </recommendedName>
</protein>
<proteinExistence type="predicted"/>
<gene>
    <name evidence="6" type="ORF">NP493_713g00000</name>
</gene>
<dbReference type="CDD" id="cd00054">
    <property type="entry name" value="EGF_CA"/>
    <property type="match status" value="1"/>
</dbReference>
<evidence type="ECO:0000259" key="5">
    <source>
        <dbReference type="PROSITE" id="PS50050"/>
    </source>
</evidence>
<dbReference type="InterPro" id="IPR000742">
    <property type="entry name" value="EGF"/>
</dbReference>
<dbReference type="InterPro" id="IPR001368">
    <property type="entry name" value="TNFR/NGFR_Cys_rich_reg"/>
</dbReference>
<dbReference type="PROSITE" id="PS00010">
    <property type="entry name" value="ASX_HYDROXYL"/>
    <property type="match status" value="1"/>
</dbReference>
<dbReference type="SUPFAM" id="SSF57196">
    <property type="entry name" value="EGF/Laminin"/>
    <property type="match status" value="1"/>
</dbReference>
<dbReference type="Gene3D" id="2.10.50.10">
    <property type="entry name" value="Tumor Necrosis Factor Receptor, subunit A, domain 2"/>
    <property type="match status" value="1"/>
</dbReference>
<dbReference type="EMBL" id="JAODUO010000713">
    <property type="protein sequence ID" value="KAK2175684.1"/>
    <property type="molecule type" value="Genomic_DNA"/>
</dbReference>
<feature type="repeat" description="TNFR-Cys" evidence="3">
    <location>
        <begin position="35"/>
        <end position="72"/>
    </location>
</feature>
<keyword evidence="2" id="KW-0245">EGF-like domain</keyword>
<comment type="caution">
    <text evidence="2">Lacks conserved residue(s) required for the propagation of feature annotation.</text>
</comment>
<accession>A0AAD9KQ89</accession>
<dbReference type="PROSITE" id="PS50050">
    <property type="entry name" value="TNFR_NGFR_2"/>
    <property type="match status" value="1"/>
</dbReference>
<dbReference type="GO" id="GO:0005509">
    <property type="term" value="F:calcium ion binding"/>
    <property type="evidence" value="ECO:0007669"/>
    <property type="project" value="InterPro"/>
</dbReference>
<sequence>MSEDRLKDVDECQYDVSPCRDDSVCHNYIGSYLCICGPQFYYRNDRCTPCSGACPEGQFESQPCSESSDRICSVFRVNASSNVFLEPLFGARDLETTPHYITNNKQMIDFFWFRESGMRISIGVEDINILPLYEDVTYESDNNFMLNYPNTEKEKDHFQKIISHHCRNPIPDYYSLTLEISRDRSTKAKNIICNSGDPSRPRCPDNYADGDTYIHRSLNDACTKMGAFPEVFHGAANSIVCLHETSMLHDIFNQTAPPVRSIRFAPKRCRTSIAKCEQCLTSQRCQLLGDAYRYTIEPMFKKLSEQFQCHIRYRSPATFYRVWFYITVPGTDFETPRRYHTVHANDVPSLGSAFHAVDFITVEHYTGVQLHDDFILIGQEDPGLLNRINFTVQPKKSAADYQMVKPSVHKISNTVFVSSIQFDEPFAYSTSKWVRGRQCDKDMSRITAMQPHYENISQAVKVVADNMAEPYTYLLSSATSRSYMRLFVPGNTSILSWFFHETGPVLLTDASLSSNLTINDDHTAWTINIEGITQSHTRIIPTLNKICIQLCHVITRIGSNAVSHVPQISAAGGKWVLHLIIML</sequence>
<evidence type="ECO:0008006" key="8">
    <source>
        <dbReference type="Google" id="ProtNLM"/>
    </source>
</evidence>
<evidence type="ECO:0000256" key="1">
    <source>
        <dbReference type="ARBA" id="ARBA00023157"/>
    </source>
</evidence>
<evidence type="ECO:0000256" key="3">
    <source>
        <dbReference type="PROSITE-ProRule" id="PRU00206"/>
    </source>
</evidence>
<dbReference type="PROSITE" id="PS50026">
    <property type="entry name" value="EGF_3"/>
    <property type="match status" value="1"/>
</dbReference>
<keyword evidence="7" id="KW-1185">Reference proteome</keyword>
<feature type="disulfide bond" evidence="3">
    <location>
        <begin position="54"/>
        <end position="72"/>
    </location>
</feature>
<evidence type="ECO:0000256" key="2">
    <source>
        <dbReference type="PROSITE-ProRule" id="PRU00076"/>
    </source>
</evidence>
<feature type="domain" description="EGF-like" evidence="4">
    <location>
        <begin position="8"/>
        <end position="48"/>
    </location>
</feature>
<dbReference type="Gene3D" id="2.10.25.10">
    <property type="entry name" value="Laminin"/>
    <property type="match status" value="1"/>
</dbReference>
<dbReference type="InterPro" id="IPR001881">
    <property type="entry name" value="EGF-like_Ca-bd_dom"/>
</dbReference>
<organism evidence="6 7">
    <name type="scientific">Ridgeia piscesae</name>
    <name type="common">Tubeworm</name>
    <dbReference type="NCBI Taxonomy" id="27915"/>
    <lineage>
        <taxon>Eukaryota</taxon>
        <taxon>Metazoa</taxon>
        <taxon>Spiralia</taxon>
        <taxon>Lophotrochozoa</taxon>
        <taxon>Annelida</taxon>
        <taxon>Polychaeta</taxon>
        <taxon>Sedentaria</taxon>
        <taxon>Canalipalpata</taxon>
        <taxon>Sabellida</taxon>
        <taxon>Siboglinidae</taxon>
        <taxon>Ridgeia</taxon>
    </lineage>
</organism>
<dbReference type="InterPro" id="IPR000152">
    <property type="entry name" value="EGF-type_Asp/Asn_hydroxyl_site"/>
</dbReference>
<dbReference type="SMART" id="SM00208">
    <property type="entry name" value="TNFR"/>
    <property type="match status" value="1"/>
</dbReference>
<comment type="caution">
    <text evidence="6">The sequence shown here is derived from an EMBL/GenBank/DDBJ whole genome shotgun (WGS) entry which is preliminary data.</text>
</comment>
<dbReference type="AlphaFoldDB" id="A0AAD9KQ89"/>
<name>A0AAD9KQ89_RIDPI</name>
<evidence type="ECO:0000313" key="6">
    <source>
        <dbReference type="EMBL" id="KAK2175684.1"/>
    </source>
</evidence>
<reference evidence="6" key="1">
    <citation type="journal article" date="2023" name="Mol. Biol. Evol.">
        <title>Third-Generation Sequencing Reveals the Adaptive Role of the Epigenome in Three Deep-Sea Polychaetes.</title>
        <authorList>
            <person name="Perez M."/>
            <person name="Aroh O."/>
            <person name="Sun Y."/>
            <person name="Lan Y."/>
            <person name="Juniper S.K."/>
            <person name="Young C.R."/>
            <person name="Angers B."/>
            <person name="Qian P.Y."/>
        </authorList>
    </citation>
    <scope>NUCLEOTIDE SEQUENCE</scope>
    <source>
        <strain evidence="6">R07B-5</strain>
    </source>
</reference>
<dbReference type="Proteomes" id="UP001209878">
    <property type="component" value="Unassembled WGS sequence"/>
</dbReference>
<feature type="domain" description="TNFR-Cys" evidence="5">
    <location>
        <begin position="35"/>
        <end position="72"/>
    </location>
</feature>
<evidence type="ECO:0000259" key="4">
    <source>
        <dbReference type="PROSITE" id="PS50026"/>
    </source>
</evidence>
<evidence type="ECO:0000313" key="7">
    <source>
        <dbReference type="Proteomes" id="UP001209878"/>
    </source>
</evidence>
<keyword evidence="1 3" id="KW-1015">Disulfide bond</keyword>
<dbReference type="SMART" id="SM00179">
    <property type="entry name" value="EGF_CA"/>
    <property type="match status" value="1"/>
</dbReference>